<dbReference type="InterPro" id="IPR000600">
    <property type="entry name" value="ROK"/>
</dbReference>
<dbReference type="EMBL" id="BSET01000001">
    <property type="protein sequence ID" value="GLK01418.1"/>
    <property type="molecule type" value="Genomic_DNA"/>
</dbReference>
<evidence type="ECO:0000313" key="3">
    <source>
        <dbReference type="Proteomes" id="UP001142325"/>
    </source>
</evidence>
<reference evidence="2" key="2">
    <citation type="submission" date="2023-01" db="EMBL/GenBank/DDBJ databases">
        <authorList>
            <person name="Sun Q."/>
            <person name="Evtushenko L."/>
        </authorList>
    </citation>
    <scope>NUCLEOTIDE SEQUENCE</scope>
    <source>
        <strain evidence="2">VKM Ac-1958</strain>
    </source>
</reference>
<keyword evidence="3" id="KW-1185">Reference proteome</keyword>
<dbReference type="RefSeq" id="WP_204939064.1">
    <property type="nucleotide sequence ID" value="NZ_BAAAUM010000001.1"/>
</dbReference>
<evidence type="ECO:0000313" key="2">
    <source>
        <dbReference type="EMBL" id="GLK01418.1"/>
    </source>
</evidence>
<organism evidence="2 3">
    <name type="scientific">Microbacterium keratanolyticum</name>
    <dbReference type="NCBI Taxonomy" id="67574"/>
    <lineage>
        <taxon>Bacteria</taxon>
        <taxon>Bacillati</taxon>
        <taxon>Actinomycetota</taxon>
        <taxon>Actinomycetes</taxon>
        <taxon>Micrococcales</taxon>
        <taxon>Microbacteriaceae</taxon>
        <taxon>Microbacterium</taxon>
    </lineage>
</organism>
<proteinExistence type="inferred from homology"/>
<dbReference type="Pfam" id="PF00480">
    <property type="entry name" value="ROK"/>
    <property type="match status" value="1"/>
</dbReference>
<gene>
    <name evidence="2" type="ORF">GCM10017596_11330</name>
</gene>
<dbReference type="PANTHER" id="PTHR18964:SF169">
    <property type="entry name" value="N-ACETYLMANNOSAMINE KINASE"/>
    <property type="match status" value="1"/>
</dbReference>
<reference evidence="2" key="1">
    <citation type="journal article" date="2014" name="Int. J. Syst. Evol. Microbiol.">
        <title>Complete genome sequence of Corynebacterium casei LMG S-19264T (=DSM 44701T), isolated from a smear-ripened cheese.</title>
        <authorList>
            <consortium name="US DOE Joint Genome Institute (JGI-PGF)"/>
            <person name="Walter F."/>
            <person name="Albersmeier A."/>
            <person name="Kalinowski J."/>
            <person name="Ruckert C."/>
        </authorList>
    </citation>
    <scope>NUCLEOTIDE SEQUENCE</scope>
    <source>
        <strain evidence="2">VKM Ac-1958</strain>
    </source>
</reference>
<protein>
    <submittedName>
        <fullName evidence="2">Transcriptional regulator</fullName>
    </submittedName>
</protein>
<accession>A0A9W6M8E0</accession>
<dbReference type="InterPro" id="IPR043129">
    <property type="entry name" value="ATPase_NBD"/>
</dbReference>
<dbReference type="Proteomes" id="UP001142325">
    <property type="component" value="Unassembled WGS sequence"/>
</dbReference>
<dbReference type="AlphaFoldDB" id="A0A9W6M8E0"/>
<comment type="similarity">
    <text evidence="1">Belongs to the ROK (NagC/XylR) family.</text>
</comment>
<dbReference type="Gene3D" id="3.30.420.40">
    <property type="match status" value="2"/>
</dbReference>
<dbReference type="PANTHER" id="PTHR18964">
    <property type="entry name" value="ROK (REPRESSOR, ORF, KINASE) FAMILY"/>
    <property type="match status" value="1"/>
</dbReference>
<comment type="caution">
    <text evidence="2">The sequence shown here is derived from an EMBL/GenBank/DDBJ whole genome shotgun (WGS) entry which is preliminary data.</text>
</comment>
<name>A0A9W6M8E0_9MICO</name>
<evidence type="ECO:0000256" key="1">
    <source>
        <dbReference type="ARBA" id="ARBA00006479"/>
    </source>
</evidence>
<dbReference type="SUPFAM" id="SSF53067">
    <property type="entry name" value="Actin-like ATPase domain"/>
    <property type="match status" value="1"/>
</dbReference>
<sequence length="319" mass="31838">MTDVVLAVDIGGTKTAAALAGRDDVPLFTMTAPTPALQGPAAVVATVISLAEQLLADADGARLRAVGIGTAGVVDAAHGRIVSSTDTFTDWPGTPLADLVRAGLSVHLNGDSPVAVQNDVDAHAAGEFRHGAASGARSALIVAVGTGVGSGLILDGRAVRGAHHVAGEIAHVPTPGAEHLRCPCGRLGHLEAIGSGIGMHAHYLAIGGSPEIRDARGIAAAAASGDALSLRAMRESAAAVGRALAGAATLLDPERIVITGGVPHIGDAWWQPMEQAFRAEVIDALQTIPLLPGALGNDAPLRGAAASAWDAVDAGEVTP</sequence>